<dbReference type="InterPro" id="IPR008910">
    <property type="entry name" value="MSC_TM_helix"/>
</dbReference>
<keyword evidence="2 3" id="KW-0812">Transmembrane</keyword>
<gene>
    <name evidence="3" type="ORF">CLV63_10885</name>
</gene>
<evidence type="ECO:0000256" key="1">
    <source>
        <dbReference type="SAM" id="MobiDB-lite"/>
    </source>
</evidence>
<dbReference type="Pfam" id="PF05552">
    <property type="entry name" value="MS_channel_1st_1"/>
    <property type="match status" value="2"/>
</dbReference>
<evidence type="ECO:0000313" key="4">
    <source>
        <dbReference type="Proteomes" id="UP000240542"/>
    </source>
</evidence>
<proteinExistence type="predicted"/>
<dbReference type="PANTHER" id="PTHR30221">
    <property type="entry name" value="SMALL-CONDUCTANCE MECHANOSENSITIVE CHANNEL"/>
    <property type="match status" value="1"/>
</dbReference>
<feature type="region of interest" description="Disordered" evidence="1">
    <location>
        <begin position="221"/>
        <end position="273"/>
    </location>
</feature>
<dbReference type="PANTHER" id="PTHR30221:SF1">
    <property type="entry name" value="SMALL-CONDUCTANCE MECHANOSENSITIVE CHANNEL"/>
    <property type="match status" value="1"/>
</dbReference>
<dbReference type="Gene3D" id="1.10.287.1260">
    <property type="match status" value="1"/>
</dbReference>
<dbReference type="GO" id="GO:0008381">
    <property type="term" value="F:mechanosensitive monoatomic ion channel activity"/>
    <property type="evidence" value="ECO:0007669"/>
    <property type="project" value="InterPro"/>
</dbReference>
<feature type="compositionally biased region" description="Polar residues" evidence="1">
    <location>
        <begin position="239"/>
        <end position="256"/>
    </location>
</feature>
<feature type="transmembrane region" description="Helical" evidence="2">
    <location>
        <begin position="12"/>
        <end position="35"/>
    </location>
</feature>
<dbReference type="AlphaFoldDB" id="A0A2P8DJG9"/>
<dbReference type="EMBL" id="PYGA01000008">
    <property type="protein sequence ID" value="PSK97367.1"/>
    <property type="molecule type" value="Genomic_DNA"/>
</dbReference>
<accession>A0A2P8DJG9</accession>
<dbReference type="OrthoDB" id="5184470at2"/>
<keyword evidence="4" id="KW-1185">Reference proteome</keyword>
<feature type="transmembrane region" description="Helical" evidence="2">
    <location>
        <begin position="108"/>
        <end position="128"/>
    </location>
</feature>
<feature type="transmembrane region" description="Helical" evidence="2">
    <location>
        <begin position="179"/>
        <end position="200"/>
    </location>
</feature>
<sequence>MDIGQGLTSAWGAIASFVPKLVGFLLILVIGWLIAKFIGRMVGKALGKVGLDRALDRGGVGQYLHRSRFSASELTGKVVYYVGLLIVLQLSFSVFGANNPITQLLNSVVAWIPQAIVAIVIVVVAAMIAKAVRDIVSSALGGLSYGRLLANVAGVFILALGAIAALNQIGVATTVTQPVLIAVLATVGGILVVGVGGGLIQPMQQRWAGWLDVAERETGRLRNDDSYQRGRGDAMAQPATPNEGATPTQPSASHAQHTAAGDPLSDPRHSGNR</sequence>
<evidence type="ECO:0000256" key="2">
    <source>
        <dbReference type="SAM" id="Phobius"/>
    </source>
</evidence>
<keyword evidence="2" id="KW-0472">Membrane</keyword>
<organism evidence="3 4">
    <name type="scientific">Murinocardiopsis flavida</name>
    <dbReference type="NCBI Taxonomy" id="645275"/>
    <lineage>
        <taxon>Bacteria</taxon>
        <taxon>Bacillati</taxon>
        <taxon>Actinomycetota</taxon>
        <taxon>Actinomycetes</taxon>
        <taxon>Streptosporangiales</taxon>
        <taxon>Nocardiopsidaceae</taxon>
        <taxon>Murinocardiopsis</taxon>
    </lineage>
</organism>
<feature type="compositionally biased region" description="Basic and acidic residues" evidence="1">
    <location>
        <begin position="221"/>
        <end position="232"/>
    </location>
</feature>
<reference evidence="3 4" key="1">
    <citation type="submission" date="2018-03" db="EMBL/GenBank/DDBJ databases">
        <title>Genomic Encyclopedia of Archaeal and Bacterial Type Strains, Phase II (KMG-II): from individual species to whole genera.</title>
        <authorList>
            <person name="Goeker M."/>
        </authorList>
    </citation>
    <scope>NUCLEOTIDE SEQUENCE [LARGE SCALE GENOMIC DNA]</scope>
    <source>
        <strain evidence="3 4">DSM 45312</strain>
    </source>
</reference>
<dbReference type="InterPro" id="IPR045275">
    <property type="entry name" value="MscS_archaea/bacteria_type"/>
</dbReference>
<comment type="caution">
    <text evidence="3">The sequence shown here is derived from an EMBL/GenBank/DDBJ whole genome shotgun (WGS) entry which is preliminary data.</text>
</comment>
<protein>
    <submittedName>
        <fullName evidence="3">Putative transporter (Transmembrane protein)</fullName>
    </submittedName>
</protein>
<feature type="transmembrane region" description="Helical" evidence="2">
    <location>
        <begin position="148"/>
        <end position="167"/>
    </location>
</feature>
<keyword evidence="2" id="KW-1133">Transmembrane helix</keyword>
<name>A0A2P8DJG9_9ACTN</name>
<feature type="transmembrane region" description="Helical" evidence="2">
    <location>
        <begin position="78"/>
        <end position="96"/>
    </location>
</feature>
<dbReference type="Proteomes" id="UP000240542">
    <property type="component" value="Unassembled WGS sequence"/>
</dbReference>
<evidence type="ECO:0000313" key="3">
    <source>
        <dbReference type="EMBL" id="PSK97367.1"/>
    </source>
</evidence>
<dbReference type="RefSeq" id="WP_106583266.1">
    <property type="nucleotide sequence ID" value="NZ_PYGA01000008.1"/>
</dbReference>